<name>A0A6I6EK13_9CLOT</name>
<dbReference type="AlphaFoldDB" id="A0A6I6EK13"/>
<organism evidence="1 2">
    <name type="scientific">Clostridium bovifaecis</name>
    <dbReference type="NCBI Taxonomy" id="2184719"/>
    <lineage>
        <taxon>Bacteria</taxon>
        <taxon>Bacillati</taxon>
        <taxon>Bacillota</taxon>
        <taxon>Clostridia</taxon>
        <taxon>Eubacteriales</taxon>
        <taxon>Clostridiaceae</taxon>
        <taxon>Clostridium</taxon>
    </lineage>
</organism>
<keyword evidence="2" id="KW-1185">Reference proteome</keyword>
<evidence type="ECO:0000313" key="2">
    <source>
        <dbReference type="Proteomes" id="UP000422764"/>
    </source>
</evidence>
<protein>
    <submittedName>
        <fullName evidence="1">Uncharacterized protein</fullName>
    </submittedName>
</protein>
<reference evidence="1 2" key="1">
    <citation type="submission" date="2019-12" db="EMBL/GenBank/DDBJ databases">
        <title>Genome sequenceing of Clostridium bovifaecis.</title>
        <authorList>
            <person name="Yao Y."/>
        </authorList>
    </citation>
    <scope>NUCLEOTIDE SEQUENCE [LARGE SCALE GENOMIC DNA]</scope>
    <source>
        <strain evidence="1 2">BXX</strain>
    </source>
</reference>
<dbReference type="Proteomes" id="UP000422764">
    <property type="component" value="Chromosome"/>
</dbReference>
<sequence length="136" mass="14317">MKVEVFFNDIKEANEAANSINNSGLASAVVDLNEHYGADVNSQHRFPGTETAVNLSSLVLNTGEDYGPSSPLAAASPMASGMGSFKEVSSGNSYKLMVNTDSSNVDKVKNIINNFSGTLTDTSIDLSNSVKDIPIP</sequence>
<accession>A0A6I6EK13</accession>
<evidence type="ECO:0000313" key="1">
    <source>
        <dbReference type="EMBL" id="QGU93989.1"/>
    </source>
</evidence>
<gene>
    <name evidence="1" type="ORF">GOM49_01540</name>
</gene>
<proteinExistence type="predicted"/>
<dbReference type="EMBL" id="CP046522">
    <property type="protein sequence ID" value="QGU93989.1"/>
    <property type="molecule type" value="Genomic_DNA"/>
</dbReference>